<accession>A0A399RQS3</accession>
<evidence type="ECO:0000256" key="1">
    <source>
        <dbReference type="ARBA" id="ARBA00023015"/>
    </source>
</evidence>
<keyword evidence="3" id="KW-0804">Transcription</keyword>
<reference evidence="5 6" key="1">
    <citation type="submission" date="2018-08" db="EMBL/GenBank/DDBJ databases">
        <title>Henriciella mobilis sp. nov., isolated from seawater.</title>
        <authorList>
            <person name="Cheng H."/>
            <person name="Wu Y.-H."/>
            <person name="Xu X.-W."/>
            <person name="Guo L.-L."/>
        </authorList>
    </citation>
    <scope>NUCLEOTIDE SEQUENCE [LARGE SCALE GENOMIC DNA]</scope>
    <source>
        <strain evidence="5 6">JN25</strain>
    </source>
</reference>
<evidence type="ECO:0000259" key="4">
    <source>
        <dbReference type="PROSITE" id="PS50949"/>
    </source>
</evidence>
<dbReference type="InterPro" id="IPR008920">
    <property type="entry name" value="TF_FadR/GntR_C"/>
</dbReference>
<dbReference type="Gene3D" id="1.10.10.10">
    <property type="entry name" value="Winged helix-like DNA-binding domain superfamily/Winged helix DNA-binding domain"/>
    <property type="match status" value="1"/>
</dbReference>
<dbReference type="EMBL" id="QWFX01000005">
    <property type="protein sequence ID" value="RIJ32703.1"/>
    <property type="molecule type" value="Genomic_DNA"/>
</dbReference>
<dbReference type="RefSeq" id="WP_119374784.1">
    <property type="nucleotide sequence ID" value="NZ_QWFX01000005.1"/>
</dbReference>
<dbReference type="SMART" id="SM00345">
    <property type="entry name" value="HTH_GNTR"/>
    <property type="match status" value="1"/>
</dbReference>
<dbReference type="Gene3D" id="1.20.120.530">
    <property type="entry name" value="GntR ligand-binding domain-like"/>
    <property type="match status" value="1"/>
</dbReference>
<dbReference type="InterPro" id="IPR036390">
    <property type="entry name" value="WH_DNA-bd_sf"/>
</dbReference>
<dbReference type="PRINTS" id="PR00035">
    <property type="entry name" value="HTHGNTR"/>
</dbReference>
<dbReference type="PANTHER" id="PTHR43537">
    <property type="entry name" value="TRANSCRIPTIONAL REGULATOR, GNTR FAMILY"/>
    <property type="match status" value="1"/>
</dbReference>
<dbReference type="GO" id="GO:0003677">
    <property type="term" value="F:DNA binding"/>
    <property type="evidence" value="ECO:0007669"/>
    <property type="project" value="UniProtKB-KW"/>
</dbReference>
<dbReference type="OrthoDB" id="9028214at2"/>
<dbReference type="Proteomes" id="UP000266385">
    <property type="component" value="Unassembled WGS sequence"/>
</dbReference>
<keyword evidence="1" id="KW-0805">Transcription regulation</keyword>
<evidence type="ECO:0000313" key="6">
    <source>
        <dbReference type="Proteomes" id="UP000266385"/>
    </source>
</evidence>
<organism evidence="5 6">
    <name type="scientific">Henriciella mobilis</name>
    <dbReference type="NCBI Taxonomy" id="2305467"/>
    <lineage>
        <taxon>Bacteria</taxon>
        <taxon>Pseudomonadati</taxon>
        <taxon>Pseudomonadota</taxon>
        <taxon>Alphaproteobacteria</taxon>
        <taxon>Hyphomonadales</taxon>
        <taxon>Hyphomonadaceae</taxon>
        <taxon>Henriciella</taxon>
    </lineage>
</organism>
<gene>
    <name evidence="5" type="ORF">D1223_02290</name>
</gene>
<evidence type="ECO:0000256" key="3">
    <source>
        <dbReference type="ARBA" id="ARBA00023163"/>
    </source>
</evidence>
<dbReference type="GO" id="GO:0003700">
    <property type="term" value="F:DNA-binding transcription factor activity"/>
    <property type="evidence" value="ECO:0007669"/>
    <property type="project" value="InterPro"/>
</dbReference>
<proteinExistence type="predicted"/>
<name>A0A399RQS3_9PROT</name>
<dbReference type="SUPFAM" id="SSF46785">
    <property type="entry name" value="Winged helix' DNA-binding domain"/>
    <property type="match status" value="1"/>
</dbReference>
<dbReference type="Pfam" id="PF00392">
    <property type="entry name" value="GntR"/>
    <property type="match status" value="1"/>
</dbReference>
<feature type="domain" description="HTH gntR-type" evidence="4">
    <location>
        <begin position="6"/>
        <end position="74"/>
    </location>
</feature>
<keyword evidence="2" id="KW-0238">DNA-binding</keyword>
<protein>
    <submittedName>
        <fullName evidence="5">FadR family transcriptional regulator</fullName>
    </submittedName>
</protein>
<keyword evidence="6" id="KW-1185">Reference proteome</keyword>
<dbReference type="InterPro" id="IPR000524">
    <property type="entry name" value="Tscrpt_reg_HTH_GntR"/>
</dbReference>
<evidence type="ECO:0000313" key="5">
    <source>
        <dbReference type="EMBL" id="RIJ32703.1"/>
    </source>
</evidence>
<dbReference type="PANTHER" id="PTHR43537:SF44">
    <property type="entry name" value="GNTR FAMILY REGULATORY PROTEIN"/>
    <property type="match status" value="1"/>
</dbReference>
<dbReference type="InterPro" id="IPR011711">
    <property type="entry name" value="GntR_C"/>
</dbReference>
<sequence>MSLKPRNLTEQLVETLGLRIVSGDYPVGDRLPSEQYFGEEFDVSRPILREVTKVLMAKGLVESRSRVGTTVRARENWSMLDPDVLRWTIQSLPEQDFIDSLFDTRMVYEPGAAALAARNASEEDLVRIRSAYEAMEEADTTSDLMDPDLEFHQAIVDATQNPFLAHIGRTLYNALKYSIELTSRHPHTHDLSLPRHKAVCDAILKRDSAGAARTMQILLEESRRDFVHVAGIDETDHQ</sequence>
<dbReference type="SUPFAM" id="SSF48008">
    <property type="entry name" value="GntR ligand-binding domain-like"/>
    <property type="match status" value="1"/>
</dbReference>
<dbReference type="Pfam" id="PF07729">
    <property type="entry name" value="FCD"/>
    <property type="match status" value="1"/>
</dbReference>
<dbReference type="PROSITE" id="PS50949">
    <property type="entry name" value="HTH_GNTR"/>
    <property type="match status" value="1"/>
</dbReference>
<evidence type="ECO:0000256" key="2">
    <source>
        <dbReference type="ARBA" id="ARBA00023125"/>
    </source>
</evidence>
<dbReference type="CDD" id="cd07377">
    <property type="entry name" value="WHTH_GntR"/>
    <property type="match status" value="1"/>
</dbReference>
<dbReference type="SMART" id="SM00895">
    <property type="entry name" value="FCD"/>
    <property type="match status" value="1"/>
</dbReference>
<dbReference type="InterPro" id="IPR036388">
    <property type="entry name" value="WH-like_DNA-bd_sf"/>
</dbReference>
<comment type="caution">
    <text evidence="5">The sequence shown here is derived from an EMBL/GenBank/DDBJ whole genome shotgun (WGS) entry which is preliminary data.</text>
</comment>
<dbReference type="AlphaFoldDB" id="A0A399RQS3"/>